<name>A0ABM0XS90_CAMSA</name>
<proteinExistence type="predicted"/>
<dbReference type="CDD" id="cd10017">
    <property type="entry name" value="B3_DNA"/>
    <property type="match status" value="1"/>
</dbReference>
<keyword evidence="5" id="KW-0539">Nucleus</keyword>
<keyword evidence="6" id="KW-1185">Reference proteome</keyword>
<dbReference type="SUPFAM" id="SSF101936">
    <property type="entry name" value="DNA-binding pseudobarrel domain"/>
    <property type="match status" value="1"/>
</dbReference>
<organism evidence="6 7">
    <name type="scientific">Camelina sativa</name>
    <name type="common">False flax</name>
    <name type="synonym">Myagrum sativum</name>
    <dbReference type="NCBI Taxonomy" id="90675"/>
    <lineage>
        <taxon>Eukaryota</taxon>
        <taxon>Viridiplantae</taxon>
        <taxon>Streptophyta</taxon>
        <taxon>Embryophyta</taxon>
        <taxon>Tracheophyta</taxon>
        <taxon>Spermatophyta</taxon>
        <taxon>Magnoliopsida</taxon>
        <taxon>eudicotyledons</taxon>
        <taxon>Gunneridae</taxon>
        <taxon>Pentapetalae</taxon>
        <taxon>rosids</taxon>
        <taxon>malvids</taxon>
        <taxon>Brassicales</taxon>
        <taxon>Brassicaceae</taxon>
        <taxon>Camelineae</taxon>
        <taxon>Camelina</taxon>
    </lineage>
</organism>
<evidence type="ECO:0000256" key="5">
    <source>
        <dbReference type="ARBA" id="ARBA00023242"/>
    </source>
</evidence>
<protein>
    <submittedName>
        <fullName evidence="7">B3 domain-containing protein At2g33720-like</fullName>
    </submittedName>
</protein>
<evidence type="ECO:0000313" key="6">
    <source>
        <dbReference type="Proteomes" id="UP000694864"/>
    </source>
</evidence>
<dbReference type="GeneID" id="104767983"/>
<dbReference type="InterPro" id="IPR003340">
    <property type="entry name" value="B3_DNA-bd"/>
</dbReference>
<keyword evidence="2" id="KW-0805">Transcription regulation</keyword>
<dbReference type="Proteomes" id="UP000694864">
    <property type="component" value="Chromosome 19"/>
</dbReference>
<reference evidence="6" key="1">
    <citation type="journal article" date="2014" name="Nat. Commun.">
        <title>The emerging biofuel crop Camelina sativa retains a highly undifferentiated hexaploid genome structure.</title>
        <authorList>
            <person name="Kagale S."/>
            <person name="Koh C."/>
            <person name="Nixon J."/>
            <person name="Bollina V."/>
            <person name="Clarke W.E."/>
            <person name="Tuteja R."/>
            <person name="Spillane C."/>
            <person name="Robinson S.J."/>
            <person name="Links M.G."/>
            <person name="Clarke C."/>
            <person name="Higgins E.E."/>
            <person name="Huebert T."/>
            <person name="Sharpe A.G."/>
            <person name="Parkin I.A."/>
        </authorList>
    </citation>
    <scope>NUCLEOTIDE SEQUENCE [LARGE SCALE GENOMIC DNA]</scope>
    <source>
        <strain evidence="6">cv. DH55</strain>
    </source>
</reference>
<dbReference type="InterPro" id="IPR051442">
    <property type="entry name" value="B3_domain"/>
</dbReference>
<gene>
    <name evidence="7" type="primary">LOC104767983</name>
</gene>
<evidence type="ECO:0000256" key="1">
    <source>
        <dbReference type="ARBA" id="ARBA00004123"/>
    </source>
</evidence>
<dbReference type="PANTHER" id="PTHR34269">
    <property type="entry name" value="TRANSCRIPTION FACTOR B3-DOMAIN FAMILY-RELATED"/>
    <property type="match status" value="1"/>
</dbReference>
<reference evidence="7" key="2">
    <citation type="submission" date="2025-08" db="UniProtKB">
        <authorList>
            <consortium name="RefSeq"/>
        </authorList>
    </citation>
    <scope>IDENTIFICATION</scope>
    <source>
        <tissue evidence="7">Leaf</tissue>
    </source>
</reference>
<keyword evidence="3" id="KW-0238">DNA-binding</keyword>
<dbReference type="InterPro" id="IPR015300">
    <property type="entry name" value="DNA-bd_pseudobarrel_sf"/>
</dbReference>
<evidence type="ECO:0000313" key="7">
    <source>
        <dbReference type="RefSeq" id="XP_010490240.1"/>
    </source>
</evidence>
<dbReference type="Gene3D" id="2.40.330.10">
    <property type="entry name" value="DNA-binding pseudobarrel domain"/>
    <property type="match status" value="1"/>
</dbReference>
<evidence type="ECO:0000256" key="3">
    <source>
        <dbReference type="ARBA" id="ARBA00023125"/>
    </source>
</evidence>
<accession>A0ABM0XS90</accession>
<keyword evidence="4" id="KW-0804">Transcription</keyword>
<dbReference type="PANTHER" id="PTHR34269:SF18">
    <property type="entry name" value="TF-B3 DOMAIN-CONTAINING PROTEIN"/>
    <property type="match status" value="1"/>
</dbReference>
<comment type="subcellular location">
    <subcellularLocation>
        <location evidence="1">Nucleus</location>
    </subcellularLocation>
</comment>
<sequence>MKMALPSAASNTQYLFYSNSSENPTVSTNLCLSSCENSKKRNPDDSAMVSWTPSENRLTKEERKIKQLRDLTITNEERAKDEWYGVSTELALFKDPWIIKKVLTPSDLGQLSGLLLHTVPIEDHIIKYLNKGDKINVQEGLGITVDVYDHDTDSTYELLLKRWTTLHSYVLNGGWRMYFVRRRGLRQGDEIGLFWDRFASRLHFRVLSRAAT</sequence>
<dbReference type="RefSeq" id="XP_010490240.1">
    <property type="nucleotide sequence ID" value="XM_010491938.1"/>
</dbReference>
<evidence type="ECO:0000256" key="2">
    <source>
        <dbReference type="ARBA" id="ARBA00023015"/>
    </source>
</evidence>
<evidence type="ECO:0000256" key="4">
    <source>
        <dbReference type="ARBA" id="ARBA00023163"/>
    </source>
</evidence>